<evidence type="ECO:0000256" key="2">
    <source>
        <dbReference type="ARBA" id="ARBA00022448"/>
    </source>
</evidence>
<evidence type="ECO:0000256" key="11">
    <source>
        <dbReference type="SAM" id="MobiDB-lite"/>
    </source>
</evidence>
<dbReference type="RefSeq" id="XP_002683614.1">
    <property type="nucleotide sequence ID" value="XM_002683568.1"/>
</dbReference>
<accession>D2UX47</accession>
<name>D2UX47_NAEGR</name>
<keyword evidence="7" id="KW-0406">Ion transport</keyword>
<evidence type="ECO:0000256" key="3">
    <source>
        <dbReference type="ARBA" id="ARBA00022461"/>
    </source>
</evidence>
<dbReference type="PANTHER" id="PTHR11690">
    <property type="entry name" value="AMILORIDE-SENSITIVE SODIUM CHANNEL-RELATED"/>
    <property type="match status" value="1"/>
</dbReference>
<keyword evidence="14" id="KW-1185">Reference proteome</keyword>
<dbReference type="InParanoid" id="D2UX47"/>
<proteinExistence type="predicted"/>
<dbReference type="GO" id="GO:0005886">
    <property type="term" value="C:plasma membrane"/>
    <property type="evidence" value="ECO:0007669"/>
    <property type="project" value="TreeGrafter"/>
</dbReference>
<evidence type="ECO:0000256" key="1">
    <source>
        <dbReference type="ARBA" id="ARBA00004141"/>
    </source>
</evidence>
<keyword evidence="5 12" id="KW-1133">Transmembrane helix</keyword>
<dbReference type="AlphaFoldDB" id="D2UX47"/>
<evidence type="ECO:0000256" key="7">
    <source>
        <dbReference type="ARBA" id="ARBA00023065"/>
    </source>
</evidence>
<dbReference type="OMA" id="EQNGQYF"/>
<keyword evidence="9" id="KW-0739">Sodium transport</keyword>
<reference evidence="13 14" key="1">
    <citation type="journal article" date="2010" name="Cell">
        <title>The genome of Naegleria gruberi illuminates early eukaryotic versatility.</title>
        <authorList>
            <person name="Fritz-Laylin L.K."/>
            <person name="Prochnik S.E."/>
            <person name="Ginger M.L."/>
            <person name="Dacks J.B."/>
            <person name="Carpenter M.L."/>
            <person name="Field M.C."/>
            <person name="Kuo A."/>
            <person name="Paredez A."/>
            <person name="Chapman J."/>
            <person name="Pham J."/>
            <person name="Shu S."/>
            <person name="Neupane R."/>
            <person name="Cipriano M."/>
            <person name="Mancuso J."/>
            <person name="Tu H."/>
            <person name="Salamov A."/>
            <person name="Lindquist E."/>
            <person name="Shapiro H."/>
            <person name="Lucas S."/>
            <person name="Grigoriev I.V."/>
            <person name="Cande W.Z."/>
            <person name="Fulton C."/>
            <person name="Rokhsar D.S."/>
            <person name="Dawson S.C."/>
        </authorList>
    </citation>
    <scope>NUCLEOTIDE SEQUENCE [LARGE SCALE GENOMIC DNA]</scope>
    <source>
        <strain evidence="13 14">NEG-M</strain>
    </source>
</reference>
<gene>
    <name evidence="13" type="ORF">NAEGRDRAFT_45284</name>
</gene>
<dbReference type="EMBL" id="GG738845">
    <property type="protein sequence ID" value="EFC50870.1"/>
    <property type="molecule type" value="Genomic_DNA"/>
</dbReference>
<evidence type="ECO:0000256" key="10">
    <source>
        <dbReference type="ARBA" id="ARBA00023303"/>
    </source>
</evidence>
<keyword evidence="4 12" id="KW-0812">Transmembrane</keyword>
<keyword evidence="10" id="KW-0407">Ion channel</keyword>
<evidence type="ECO:0000313" key="13">
    <source>
        <dbReference type="EMBL" id="EFC50870.1"/>
    </source>
</evidence>
<organism evidence="14">
    <name type="scientific">Naegleria gruberi</name>
    <name type="common">Amoeba</name>
    <dbReference type="NCBI Taxonomy" id="5762"/>
    <lineage>
        <taxon>Eukaryota</taxon>
        <taxon>Discoba</taxon>
        <taxon>Heterolobosea</taxon>
        <taxon>Tetramitia</taxon>
        <taxon>Eutetramitia</taxon>
        <taxon>Vahlkampfiidae</taxon>
        <taxon>Naegleria</taxon>
    </lineage>
</organism>
<dbReference type="Proteomes" id="UP000006671">
    <property type="component" value="Unassembled WGS sequence"/>
</dbReference>
<evidence type="ECO:0000256" key="6">
    <source>
        <dbReference type="ARBA" id="ARBA00023053"/>
    </source>
</evidence>
<evidence type="ECO:0000313" key="14">
    <source>
        <dbReference type="Proteomes" id="UP000006671"/>
    </source>
</evidence>
<feature type="transmembrane region" description="Helical" evidence="12">
    <location>
        <begin position="112"/>
        <end position="134"/>
    </location>
</feature>
<evidence type="ECO:0000256" key="4">
    <source>
        <dbReference type="ARBA" id="ARBA00022692"/>
    </source>
</evidence>
<keyword evidence="6" id="KW-0915">Sodium</keyword>
<dbReference type="GO" id="GO:0015280">
    <property type="term" value="F:ligand-gated sodium channel activity"/>
    <property type="evidence" value="ECO:0007669"/>
    <property type="project" value="TreeGrafter"/>
</dbReference>
<dbReference type="Gene3D" id="2.60.470.10">
    <property type="entry name" value="Acid-sensing ion channels like domains"/>
    <property type="match status" value="1"/>
</dbReference>
<evidence type="ECO:0000256" key="12">
    <source>
        <dbReference type="SAM" id="Phobius"/>
    </source>
</evidence>
<dbReference type="OrthoDB" id="10253383at2759"/>
<dbReference type="GeneID" id="8863677"/>
<keyword evidence="3" id="KW-0894">Sodium channel</keyword>
<dbReference type="InterPro" id="IPR001873">
    <property type="entry name" value="ENaC"/>
</dbReference>
<comment type="subcellular location">
    <subcellularLocation>
        <location evidence="1">Membrane</location>
        <topology evidence="1">Multi-pass membrane protein</topology>
    </subcellularLocation>
</comment>
<dbReference type="KEGG" id="ngr:NAEGRDRAFT_45284"/>
<feature type="region of interest" description="Disordered" evidence="11">
    <location>
        <begin position="1"/>
        <end position="34"/>
    </location>
</feature>
<keyword evidence="8 12" id="KW-0472">Membrane</keyword>
<sequence>MNEQSRGNLSTLSSSTINGRQNSREFSTASSVNSESPLIKQQSLSEYETKTQIPLSISIVSGLQLADSSGEFKENASPIHIPLQNDKKPVEMEKDEDLVVVKAKKGRLRFNFTIGEAITFVAWIMVIVFVAWYISNSISNYVTSLGNPTTSLAYVESLPLYYPAITVCNWNAALDCDYCNLTLMYSTTVNQEYGTIEQFELPHTITEIEQNGQYFTCYVFNNDTQNLLAANATGYGGTISLFFRVPLAPVERDARFGLQVSFHEPGTVPPVFAETNFAISKVDNYFVLTKYVTTRLKPTIEDPSLVSVRWESKLSIVKLTEVEKDVVVISFAYSSLNENRITEVLTSSIEGLLGEISGMVGMMMGIDVLKLLRGGLEIPYAVHHKTLRGIWEIFN</sequence>
<evidence type="ECO:0000256" key="8">
    <source>
        <dbReference type="ARBA" id="ARBA00023136"/>
    </source>
</evidence>
<dbReference type="VEuPathDB" id="AmoebaDB:NAEGRDRAFT_45284"/>
<protein>
    <submittedName>
        <fullName evidence="13">Predicted protein</fullName>
    </submittedName>
</protein>
<evidence type="ECO:0000256" key="9">
    <source>
        <dbReference type="ARBA" id="ARBA00023201"/>
    </source>
</evidence>
<evidence type="ECO:0000256" key="5">
    <source>
        <dbReference type="ARBA" id="ARBA00022989"/>
    </source>
</evidence>
<keyword evidence="2" id="KW-0813">Transport</keyword>